<dbReference type="PANTHER" id="PTHR36307">
    <property type="entry name" value="FLAGELLA BASAL BODY P-RING FORMATION PROTEIN FLGA"/>
    <property type="match status" value="1"/>
</dbReference>
<keyword evidence="2" id="KW-0282">Flagellum</keyword>
<dbReference type="EMBL" id="CP036425">
    <property type="protein sequence ID" value="QDU32687.1"/>
    <property type="molecule type" value="Genomic_DNA"/>
</dbReference>
<dbReference type="NCBIfam" id="TIGR03170">
    <property type="entry name" value="flgA_cterm"/>
    <property type="match status" value="1"/>
</dbReference>
<evidence type="ECO:0000313" key="2">
    <source>
        <dbReference type="EMBL" id="QDU32687.1"/>
    </source>
</evidence>
<dbReference type="GO" id="GO:0044780">
    <property type="term" value="P:bacterial-type flagellum assembly"/>
    <property type="evidence" value="ECO:0007669"/>
    <property type="project" value="InterPro"/>
</dbReference>
<dbReference type="RefSeq" id="WP_200761528.1">
    <property type="nucleotide sequence ID" value="NZ_CP036425.1"/>
</dbReference>
<organism evidence="2 3">
    <name type="scientific">Poriferisphaera corsica</name>
    <dbReference type="NCBI Taxonomy" id="2528020"/>
    <lineage>
        <taxon>Bacteria</taxon>
        <taxon>Pseudomonadati</taxon>
        <taxon>Planctomycetota</taxon>
        <taxon>Phycisphaerae</taxon>
        <taxon>Phycisphaerales</taxon>
        <taxon>Phycisphaeraceae</taxon>
        <taxon>Poriferisphaera</taxon>
    </lineage>
</organism>
<dbReference type="InterPro" id="IPR017585">
    <property type="entry name" value="SAF_FlgA"/>
</dbReference>
<evidence type="ECO:0000313" key="3">
    <source>
        <dbReference type="Proteomes" id="UP000317369"/>
    </source>
</evidence>
<dbReference type="AlphaFoldDB" id="A0A517YR33"/>
<gene>
    <name evidence="2" type="ORF">KS4_07210</name>
</gene>
<dbReference type="Gene3D" id="2.30.30.760">
    <property type="match status" value="1"/>
</dbReference>
<dbReference type="Pfam" id="PF13144">
    <property type="entry name" value="ChapFlgA"/>
    <property type="match status" value="1"/>
</dbReference>
<sequence length="359" mass="40163" precursor="true">MNSKTWMLFATLTVLLTVCMRTDANTIRLHDQITVNGPTVELQEIAEIDGEYASQFAELTVGSFSNVTQLKISMKNVRELLTSEKANWGLLSLVGFQQSVVSLIEPLPEVIETQSTEPIISNSVARMTIDQPISLKSFVVKKIAERLKLDSNDLKIEFKSRDSEYLSQSVLGKTYEVSFKGRNTLGRVTLAIRRYELSRVIEEYYIYPSISRKIAGLKANHSFRTGDIIKPGSVQIIDKWIDKQEGEPIQSIDLAIGHAVKRPIREGSFIYPRDIKLPALIKRNQFVSVRAISGRLVVRTTAKALEDGGLNDIINVKHIKTNETYNILVTGRGQGTVIKSIPAVELSDHVMTTIEDTQS</sequence>
<dbReference type="CDD" id="cd11614">
    <property type="entry name" value="SAF_CpaB_FlgA_like"/>
    <property type="match status" value="1"/>
</dbReference>
<keyword evidence="2" id="KW-0969">Cilium</keyword>
<name>A0A517YR33_9BACT</name>
<dbReference type="KEGG" id="pcor:KS4_07210"/>
<dbReference type="InterPro" id="IPR039246">
    <property type="entry name" value="Flagellar_FlgA"/>
</dbReference>
<keyword evidence="3" id="KW-1185">Reference proteome</keyword>
<dbReference type="Proteomes" id="UP000317369">
    <property type="component" value="Chromosome"/>
</dbReference>
<accession>A0A517YR33</accession>
<reference evidence="2 3" key="1">
    <citation type="submission" date="2019-02" db="EMBL/GenBank/DDBJ databases">
        <title>Deep-cultivation of Planctomycetes and their phenomic and genomic characterization uncovers novel biology.</title>
        <authorList>
            <person name="Wiegand S."/>
            <person name="Jogler M."/>
            <person name="Boedeker C."/>
            <person name="Pinto D."/>
            <person name="Vollmers J."/>
            <person name="Rivas-Marin E."/>
            <person name="Kohn T."/>
            <person name="Peeters S.H."/>
            <person name="Heuer A."/>
            <person name="Rast P."/>
            <person name="Oberbeckmann S."/>
            <person name="Bunk B."/>
            <person name="Jeske O."/>
            <person name="Meyerdierks A."/>
            <person name="Storesund J.E."/>
            <person name="Kallscheuer N."/>
            <person name="Luecker S."/>
            <person name="Lage O.M."/>
            <person name="Pohl T."/>
            <person name="Merkel B.J."/>
            <person name="Hornburger P."/>
            <person name="Mueller R.-W."/>
            <person name="Bruemmer F."/>
            <person name="Labrenz M."/>
            <person name="Spormann A.M."/>
            <person name="Op den Camp H."/>
            <person name="Overmann J."/>
            <person name="Amann R."/>
            <person name="Jetten M.S.M."/>
            <person name="Mascher T."/>
            <person name="Medema M.H."/>
            <person name="Devos D.P."/>
            <person name="Kaster A.-K."/>
            <person name="Ovreas L."/>
            <person name="Rohde M."/>
            <person name="Galperin M.Y."/>
            <person name="Jogler C."/>
        </authorList>
    </citation>
    <scope>NUCLEOTIDE SEQUENCE [LARGE SCALE GENOMIC DNA]</scope>
    <source>
        <strain evidence="2 3">KS4</strain>
    </source>
</reference>
<dbReference type="PANTHER" id="PTHR36307:SF1">
    <property type="entry name" value="FLAGELLA BASAL BODY P-RING FORMATION PROTEIN FLGA"/>
    <property type="match status" value="1"/>
</dbReference>
<evidence type="ECO:0000259" key="1">
    <source>
        <dbReference type="Pfam" id="PF13144"/>
    </source>
</evidence>
<protein>
    <submittedName>
        <fullName evidence="2">Flagellar basal body P-ring biosynthesis protein FlgA</fullName>
    </submittedName>
</protein>
<dbReference type="Gene3D" id="3.90.1210.10">
    <property type="entry name" value="Antifreeze-like/N-acetylneuraminic acid synthase C-terminal domain"/>
    <property type="match status" value="1"/>
</dbReference>
<proteinExistence type="predicted"/>
<feature type="domain" description="Flagella basal body P-ring formation protein FlgA SAF" evidence="1">
    <location>
        <begin position="218"/>
        <end position="337"/>
    </location>
</feature>
<keyword evidence="2" id="KW-0966">Cell projection</keyword>